<feature type="transmembrane region" description="Helical" evidence="1">
    <location>
        <begin position="202"/>
        <end position="224"/>
    </location>
</feature>
<feature type="transmembrane region" description="Helical" evidence="1">
    <location>
        <begin position="79"/>
        <end position="98"/>
    </location>
</feature>
<protein>
    <recommendedName>
        <fullName evidence="4">Pheromone alpha factor receptor</fullName>
    </recommendedName>
</protein>
<dbReference type="KEGG" id="tpf:TPHA_0P00260"/>
<dbReference type="OrthoDB" id="5402633at2759"/>
<dbReference type="PANTHER" id="PTHR28009">
    <property type="entry name" value="PHEROMONE ALPHA FACTOR RECEPTOR"/>
    <property type="match status" value="1"/>
</dbReference>
<dbReference type="STRING" id="1071381.G8C206"/>
<dbReference type="HOGENOM" id="CLU_038593_1_0_1"/>
<dbReference type="Proteomes" id="UP000005666">
    <property type="component" value="Chromosome 16"/>
</dbReference>
<dbReference type="RefSeq" id="XP_003688618.1">
    <property type="nucleotide sequence ID" value="XM_003688570.1"/>
</dbReference>
<dbReference type="GO" id="GO:0004934">
    <property type="term" value="F:mating-type alpha-factor pheromone receptor activity"/>
    <property type="evidence" value="ECO:0007669"/>
    <property type="project" value="EnsemblFungi"/>
</dbReference>
<feature type="transmembrane region" description="Helical" evidence="1">
    <location>
        <begin position="165"/>
        <end position="190"/>
    </location>
</feature>
<evidence type="ECO:0000313" key="2">
    <source>
        <dbReference type="EMBL" id="CCE66184.1"/>
    </source>
</evidence>
<dbReference type="PANTHER" id="PTHR28009:SF1">
    <property type="entry name" value="PHEROMONE ALPHA FACTOR RECEPTOR"/>
    <property type="match status" value="1"/>
</dbReference>
<dbReference type="GO" id="GO:0000750">
    <property type="term" value="P:pheromone-dependent signal transduction involved in conjugation with cellular fusion"/>
    <property type="evidence" value="ECO:0007669"/>
    <property type="project" value="EnsemblFungi"/>
</dbReference>
<dbReference type="AlphaFoldDB" id="G8C206"/>
<evidence type="ECO:0008006" key="4">
    <source>
        <dbReference type="Google" id="ProtNLM"/>
    </source>
</evidence>
<dbReference type="Gene3D" id="1.10.287.920">
    <property type="entry name" value="Pheromone alpha factor receptor"/>
    <property type="match status" value="1"/>
</dbReference>
<keyword evidence="1" id="KW-1133">Transmembrane helix</keyword>
<feature type="transmembrane region" description="Helical" evidence="1">
    <location>
        <begin position="277"/>
        <end position="296"/>
    </location>
</feature>
<accession>G8C206</accession>
<name>G8C206_TETPH</name>
<keyword evidence="3" id="KW-1185">Reference proteome</keyword>
<sequence>MSQIPELSSYFYDSTYNPGESLVSYTSIYGNDTEVSFNELQSIVNKRVNESIMFGVRCGAACLMFIVMWMISKNKKTPLFIINQCSLVFMIIHSGLYFKYLLSDYASVTYSLTYFPQLINRSDVHLYGAASMFQAFLVGSIELSLVFQIKVLFQSDTYNKRLGQVVLGIGAALGLTTFAMYLVTAIKGMVALYADTSDMEQYFFNVSTILFASSLNFLTCLLVLKLALVVRTRRYLGLRQFDSFHVLLIMAFQTLLIPSILFIIAYSINASNDVDELIIIGGLLVVLSLPLSSMWASSINNSVRPTSLNTSLSPQTTWSSDEKSIYSDQMEPDIKTKITNKVGGFLPFEKTGMVSTPTESTISMQTDIEKASTIDYSK</sequence>
<dbReference type="OMA" id="VSICYFS"/>
<dbReference type="eggNOG" id="ENOG502QTV4">
    <property type="taxonomic scope" value="Eukaryota"/>
</dbReference>
<evidence type="ECO:0000313" key="3">
    <source>
        <dbReference type="Proteomes" id="UP000005666"/>
    </source>
</evidence>
<feature type="transmembrane region" description="Helical" evidence="1">
    <location>
        <begin position="52"/>
        <end position="72"/>
    </location>
</feature>
<dbReference type="Pfam" id="PF02116">
    <property type="entry name" value="STE2"/>
    <property type="match status" value="1"/>
</dbReference>
<dbReference type="CDD" id="cd14939">
    <property type="entry name" value="7tmD_STE2"/>
    <property type="match status" value="1"/>
</dbReference>
<dbReference type="InterPro" id="IPR000366">
    <property type="entry name" value="GPCR_STE2"/>
</dbReference>
<proteinExistence type="predicted"/>
<dbReference type="GeneID" id="11530748"/>
<keyword evidence="1" id="KW-0472">Membrane</keyword>
<dbReference type="GO" id="GO:0038038">
    <property type="term" value="C:G protein-coupled receptor homodimeric complex"/>
    <property type="evidence" value="ECO:0007669"/>
    <property type="project" value="TreeGrafter"/>
</dbReference>
<evidence type="ECO:0000256" key="1">
    <source>
        <dbReference type="SAM" id="Phobius"/>
    </source>
</evidence>
<dbReference type="InterPro" id="IPR027458">
    <property type="entry name" value="STE2_TM1-TM2_sf"/>
</dbReference>
<gene>
    <name evidence="2" type="primary">TPHA0P00260</name>
    <name evidence="2" type="ordered locus">TPHA_0P00260</name>
</gene>
<dbReference type="GO" id="GO:0000755">
    <property type="term" value="P:cytogamy"/>
    <property type="evidence" value="ECO:0007669"/>
    <property type="project" value="EnsemblFungi"/>
</dbReference>
<keyword evidence="1" id="KW-0812">Transmembrane</keyword>
<reference evidence="2 3" key="1">
    <citation type="journal article" date="2011" name="Proc. Natl. Acad. Sci. U.S.A.">
        <title>Evolutionary erosion of yeast sex chromosomes by mating-type switching accidents.</title>
        <authorList>
            <person name="Gordon J.L."/>
            <person name="Armisen D."/>
            <person name="Proux-Wera E."/>
            <person name="Oheigeartaigh S.S."/>
            <person name="Byrne K.P."/>
            <person name="Wolfe K.H."/>
        </authorList>
    </citation>
    <scope>NUCLEOTIDE SEQUENCE [LARGE SCALE GENOMIC DNA]</scope>
    <source>
        <strain evidence="3">ATCC 24235 / CBS 4417 / NBRC 1672 / NRRL Y-8282 / UCD 70-5</strain>
    </source>
</reference>
<organism evidence="2 3">
    <name type="scientific">Tetrapisispora phaffii (strain ATCC 24235 / CBS 4417 / NBRC 1672 / NRRL Y-8282 / UCD 70-5)</name>
    <name type="common">Yeast</name>
    <name type="synonym">Fabospora phaffii</name>
    <dbReference type="NCBI Taxonomy" id="1071381"/>
    <lineage>
        <taxon>Eukaryota</taxon>
        <taxon>Fungi</taxon>
        <taxon>Dikarya</taxon>
        <taxon>Ascomycota</taxon>
        <taxon>Saccharomycotina</taxon>
        <taxon>Saccharomycetes</taxon>
        <taxon>Saccharomycetales</taxon>
        <taxon>Saccharomycetaceae</taxon>
        <taxon>Tetrapisispora</taxon>
    </lineage>
</organism>
<dbReference type="PRINTS" id="PR00250">
    <property type="entry name" value="GPCRSTE2"/>
</dbReference>
<feature type="transmembrane region" description="Helical" evidence="1">
    <location>
        <begin position="244"/>
        <end position="265"/>
    </location>
</feature>
<feature type="transmembrane region" description="Helical" evidence="1">
    <location>
        <begin position="132"/>
        <end position="153"/>
    </location>
</feature>
<dbReference type="EMBL" id="HE612871">
    <property type="protein sequence ID" value="CCE66184.1"/>
    <property type="molecule type" value="Genomic_DNA"/>
</dbReference>